<name>A0A8T0E593_ARGBR</name>
<accession>A0A8T0E593</accession>
<feature type="signal peptide" evidence="1">
    <location>
        <begin position="1"/>
        <end position="21"/>
    </location>
</feature>
<comment type="caution">
    <text evidence="2">The sequence shown here is derived from an EMBL/GenBank/DDBJ whole genome shotgun (WGS) entry which is preliminary data.</text>
</comment>
<keyword evidence="3" id="KW-1185">Reference proteome</keyword>
<reference evidence="2" key="1">
    <citation type="journal article" date="2020" name="bioRxiv">
        <title>Chromosome-level reference genome of the European wasp spider Argiope bruennichi: a resource for studies on range expansion and evolutionary adaptation.</title>
        <authorList>
            <person name="Sheffer M.M."/>
            <person name="Hoppe A."/>
            <person name="Krehenwinkel H."/>
            <person name="Uhl G."/>
            <person name="Kuss A.W."/>
            <person name="Jensen L."/>
            <person name="Jensen C."/>
            <person name="Gillespie R.G."/>
            <person name="Hoff K.J."/>
            <person name="Prost S."/>
        </authorList>
    </citation>
    <scope>NUCLEOTIDE SEQUENCE</scope>
</reference>
<proteinExistence type="predicted"/>
<reference evidence="2" key="2">
    <citation type="submission" date="2020-06" db="EMBL/GenBank/DDBJ databases">
        <authorList>
            <person name="Sheffer M."/>
        </authorList>
    </citation>
    <scope>NUCLEOTIDE SEQUENCE</scope>
</reference>
<feature type="chain" id="PRO_5035717560" evidence="1">
    <location>
        <begin position="22"/>
        <end position="88"/>
    </location>
</feature>
<evidence type="ECO:0000256" key="1">
    <source>
        <dbReference type="SAM" id="SignalP"/>
    </source>
</evidence>
<protein>
    <submittedName>
        <fullName evidence="2">Uncharacterized protein</fullName>
    </submittedName>
</protein>
<evidence type="ECO:0000313" key="2">
    <source>
        <dbReference type="EMBL" id="KAF8766999.1"/>
    </source>
</evidence>
<evidence type="ECO:0000313" key="3">
    <source>
        <dbReference type="Proteomes" id="UP000807504"/>
    </source>
</evidence>
<keyword evidence="1" id="KW-0732">Signal</keyword>
<dbReference type="Proteomes" id="UP000807504">
    <property type="component" value="Unassembled WGS sequence"/>
</dbReference>
<dbReference type="AlphaFoldDB" id="A0A8T0E593"/>
<organism evidence="2 3">
    <name type="scientific">Argiope bruennichi</name>
    <name type="common">Wasp spider</name>
    <name type="synonym">Aranea bruennichi</name>
    <dbReference type="NCBI Taxonomy" id="94029"/>
    <lineage>
        <taxon>Eukaryota</taxon>
        <taxon>Metazoa</taxon>
        <taxon>Ecdysozoa</taxon>
        <taxon>Arthropoda</taxon>
        <taxon>Chelicerata</taxon>
        <taxon>Arachnida</taxon>
        <taxon>Araneae</taxon>
        <taxon>Araneomorphae</taxon>
        <taxon>Entelegynae</taxon>
        <taxon>Araneoidea</taxon>
        <taxon>Araneidae</taxon>
        <taxon>Argiope</taxon>
    </lineage>
</organism>
<sequence>MMDYRLLLTLSVTLMFFGGHCFPESISCSTVNGRTICQKQSSDGSVVGAIAVVTGGHGTPNAFEDINKFFETLGFGSGFPDDIFEGER</sequence>
<gene>
    <name evidence="2" type="ORF">HNY73_020012</name>
</gene>
<dbReference type="EMBL" id="JABXBU010002230">
    <property type="protein sequence ID" value="KAF8766999.1"/>
    <property type="molecule type" value="Genomic_DNA"/>
</dbReference>